<name>D8Q6J5_SCHCM</name>
<feature type="compositionally biased region" description="Basic and acidic residues" evidence="2">
    <location>
        <begin position="269"/>
        <end position="281"/>
    </location>
</feature>
<dbReference type="PROSITE" id="PS00028">
    <property type="entry name" value="ZINC_FINGER_C2H2_1"/>
    <property type="match status" value="1"/>
</dbReference>
<evidence type="ECO:0000313" key="4">
    <source>
        <dbReference type="EMBL" id="EFI96650.1"/>
    </source>
</evidence>
<gene>
    <name evidence="4" type="ORF">SCHCODRAFT_235705</name>
</gene>
<feature type="region of interest" description="Disordered" evidence="2">
    <location>
        <begin position="262"/>
        <end position="282"/>
    </location>
</feature>
<dbReference type="GO" id="GO:0008270">
    <property type="term" value="F:zinc ion binding"/>
    <property type="evidence" value="ECO:0007669"/>
    <property type="project" value="UniProtKB-KW"/>
</dbReference>
<sequence length="666" mass="73261">MSTTLAINKDDEVRLVPVPLGPGESLSWPSDLTGRHVFTISWQEKPLQIMAGSFRPLRLWDQKIVREDGKHTKAEPPTLHNYCGPFTVRVKRVIDFPIKPFTPDMLKVMARVGNRCDILDVSVRWEIAEPAITRMTGVKKLTFHLGNVEDVGKLLDWLASPRAKDDRPNLPFLYTLNITCDGGCDLDKLVKCFVQRRSSEKVSLRCRLSSFHFMVLCGSLTNPHSIAKKTQKSEYLTIGSIPGFVQCICQVCGQRVISGDGQKRHRLSHLSDDAPKAEETKRPHRCRYCMQGFAQNGTMLSHIRAKQGPKSNPTSQKSVARGQASKKRQVTPTTAMPQTDDASTAETTQAPTPPESELRPTAPPHSSSTPRVPFNAPSFPFTFAADTTGAVDFFSINSSEQHVDSLDATPAGAFTLPDHDSLHGYGEEYAAALKMQAPASDFVNEFLPQVKIEPDFAETFDDPGSLAHPFAPIAPSFGSIFSDSTSFPITPTPTLLTRATAAASTSAAVPYDITSTPETSIANSASSSSWYFERNLDACNFDALQSGFDADANYDANFEASTYHWQQMLEPCPHAAGEFFEHEGLASSYAPATAYDDVGEQNLTEMRLQMLYATQTKEYTTQASAYAMDHGGWPTQAYNGEGSSSVDYSASYFGTFTPSCRFDDWP</sequence>
<protein>
    <recommendedName>
        <fullName evidence="3">C2H2-type domain-containing protein</fullName>
    </recommendedName>
</protein>
<reference evidence="4 5" key="1">
    <citation type="journal article" date="2010" name="Nat. Biotechnol.">
        <title>Genome sequence of the model mushroom Schizophyllum commune.</title>
        <authorList>
            <person name="Ohm R.A."/>
            <person name="de Jong J.F."/>
            <person name="Lugones L.G."/>
            <person name="Aerts A."/>
            <person name="Kothe E."/>
            <person name="Stajich J.E."/>
            <person name="de Vries R.P."/>
            <person name="Record E."/>
            <person name="Levasseur A."/>
            <person name="Baker S.E."/>
            <person name="Bartholomew K.A."/>
            <person name="Coutinho P.M."/>
            <person name="Erdmann S."/>
            <person name="Fowler T.J."/>
            <person name="Gathman A.C."/>
            <person name="Lombard V."/>
            <person name="Henrissat B."/>
            <person name="Knabe N."/>
            <person name="Kuees U."/>
            <person name="Lilly W.W."/>
            <person name="Lindquist E."/>
            <person name="Lucas S."/>
            <person name="Magnuson J.K."/>
            <person name="Piumi F."/>
            <person name="Raudaskoski M."/>
            <person name="Salamov A."/>
            <person name="Schmutz J."/>
            <person name="Schwarze F.W.M.R."/>
            <person name="vanKuyk P.A."/>
            <person name="Horton J.S."/>
            <person name="Grigoriev I.V."/>
            <person name="Woesten H.A.B."/>
        </authorList>
    </citation>
    <scope>NUCLEOTIDE SEQUENCE [LARGE SCALE GENOMIC DNA]</scope>
    <source>
        <strain evidence="5">H4-8 / FGSC 9210</strain>
    </source>
</reference>
<dbReference type="KEGG" id="scm:SCHCO_02668365"/>
<feature type="domain" description="C2H2-type" evidence="3">
    <location>
        <begin position="284"/>
        <end position="311"/>
    </location>
</feature>
<accession>D8Q6J5</accession>
<dbReference type="OrthoDB" id="10312222at2759"/>
<feature type="compositionally biased region" description="Polar residues" evidence="2">
    <location>
        <begin position="330"/>
        <end position="341"/>
    </location>
</feature>
<keyword evidence="1" id="KW-0863">Zinc-finger</keyword>
<organism evidence="5">
    <name type="scientific">Schizophyllum commune (strain H4-8 / FGSC 9210)</name>
    <name type="common">Split gill fungus</name>
    <dbReference type="NCBI Taxonomy" id="578458"/>
    <lineage>
        <taxon>Eukaryota</taxon>
        <taxon>Fungi</taxon>
        <taxon>Dikarya</taxon>
        <taxon>Basidiomycota</taxon>
        <taxon>Agaricomycotina</taxon>
        <taxon>Agaricomycetes</taxon>
        <taxon>Agaricomycetidae</taxon>
        <taxon>Agaricales</taxon>
        <taxon>Schizophyllaceae</taxon>
        <taxon>Schizophyllum</taxon>
    </lineage>
</organism>
<dbReference type="Proteomes" id="UP000007431">
    <property type="component" value="Unassembled WGS sequence"/>
</dbReference>
<dbReference type="GeneID" id="9589254"/>
<proteinExistence type="predicted"/>
<evidence type="ECO:0000313" key="5">
    <source>
        <dbReference type="Proteomes" id="UP000007431"/>
    </source>
</evidence>
<evidence type="ECO:0000259" key="3">
    <source>
        <dbReference type="PROSITE" id="PS50157"/>
    </source>
</evidence>
<dbReference type="InParanoid" id="D8Q6J5"/>
<feature type="region of interest" description="Disordered" evidence="2">
    <location>
        <begin position="304"/>
        <end position="373"/>
    </location>
</feature>
<dbReference type="InterPro" id="IPR013087">
    <property type="entry name" value="Znf_C2H2_type"/>
</dbReference>
<dbReference type="Gene3D" id="3.30.160.60">
    <property type="entry name" value="Classic Zinc Finger"/>
    <property type="match status" value="1"/>
</dbReference>
<dbReference type="RefSeq" id="XP_003031553.1">
    <property type="nucleotide sequence ID" value="XM_003031507.1"/>
</dbReference>
<dbReference type="HOGENOM" id="CLU_412298_0_0_1"/>
<dbReference type="EMBL" id="GL377307">
    <property type="protein sequence ID" value="EFI96650.1"/>
    <property type="molecule type" value="Genomic_DNA"/>
</dbReference>
<dbReference type="PROSITE" id="PS50157">
    <property type="entry name" value="ZINC_FINGER_C2H2_2"/>
    <property type="match status" value="1"/>
</dbReference>
<dbReference type="AlphaFoldDB" id="D8Q6J5"/>
<dbReference type="VEuPathDB" id="FungiDB:SCHCODRAFT_02668365"/>
<evidence type="ECO:0000256" key="2">
    <source>
        <dbReference type="SAM" id="MobiDB-lite"/>
    </source>
</evidence>
<evidence type="ECO:0000256" key="1">
    <source>
        <dbReference type="PROSITE-ProRule" id="PRU00042"/>
    </source>
</evidence>
<feature type="compositionally biased region" description="Polar residues" evidence="2">
    <location>
        <begin position="309"/>
        <end position="318"/>
    </location>
</feature>
<keyword evidence="5" id="KW-1185">Reference proteome</keyword>
<keyword evidence="1" id="KW-0479">Metal-binding</keyword>
<keyword evidence="1" id="KW-0862">Zinc</keyword>